<dbReference type="NCBIfam" id="TIGR00785">
    <property type="entry name" value="dass"/>
    <property type="match status" value="1"/>
</dbReference>
<organism evidence="7 8">
    <name type="scientific">Salinisphaera dokdonensis CL-ES53</name>
    <dbReference type="NCBI Taxonomy" id="1304272"/>
    <lineage>
        <taxon>Bacteria</taxon>
        <taxon>Pseudomonadati</taxon>
        <taxon>Pseudomonadota</taxon>
        <taxon>Gammaproteobacteria</taxon>
        <taxon>Salinisphaerales</taxon>
        <taxon>Salinisphaeraceae</taxon>
        <taxon>Salinisphaera</taxon>
    </lineage>
</organism>
<dbReference type="InterPro" id="IPR001898">
    <property type="entry name" value="SLC13A/DASS"/>
</dbReference>
<dbReference type="RefSeq" id="WP_353110870.1">
    <property type="nucleotide sequence ID" value="NZ_APND01000002.1"/>
</dbReference>
<comment type="caution">
    <text evidence="7">The sequence shown here is derived from an EMBL/GenBank/DDBJ whole genome shotgun (WGS) entry which is preliminary data.</text>
</comment>
<dbReference type="EMBL" id="APND01000002">
    <property type="protein sequence ID" value="MES1929381.1"/>
    <property type="molecule type" value="Genomic_DNA"/>
</dbReference>
<dbReference type="CDD" id="cd01115">
    <property type="entry name" value="SLC13_permease"/>
    <property type="match status" value="1"/>
</dbReference>
<name>A0ABV2B0G5_9GAMM</name>
<feature type="transmembrane region" description="Helical" evidence="6">
    <location>
        <begin position="349"/>
        <end position="368"/>
    </location>
</feature>
<dbReference type="Proteomes" id="UP001460888">
    <property type="component" value="Unassembled WGS sequence"/>
</dbReference>
<accession>A0ABV2B0G5</accession>
<feature type="transmembrane region" description="Helical" evidence="6">
    <location>
        <begin position="72"/>
        <end position="89"/>
    </location>
</feature>
<evidence type="ECO:0000256" key="4">
    <source>
        <dbReference type="ARBA" id="ARBA00022989"/>
    </source>
</evidence>
<sequence length="493" mass="51620">MSSSQDSVSSSQQKAHSTSRAGRIGLFLGPLVMLITLVLPAPAGMETAAWHCAGLALFMATWWATEAIPIPATSLLPLAIGPAIGVGGIEDLAASYADDIIFLFLGGFLLGLAMQRWNLHRRIALSTLLAVGSSPARQIAGFMIATGFISMWVSNTATSIMMLPIGMSVVSLMAEDPGEERSPAVDRYATRLLLGIAYAASIGGVATLIGTPPNALLAGYLSSDQGIEIGFAQWMVVGIPVSVTMMAVAWFWLVRGGFELDTSEAGRDMLKNEMEKLGPLTTAEKRVGIMFLLAAGLWICRPLLGNAGLDWLSDAMIAMAIGVALFVIPAGDNRGSRLMNWENEAGVPWGVLLLFGGGLALAGAIKKTGLAEWIATQMEVFGVLPSVLLIGAVVLVIISLTEVSSNTATAAVFMPLLGALAGSVGVDVLLLTVPAAIAASCAFMMPVATPPNAIVFATGRMRIQSMMRAGLALNVVCVVLATLIPYLIISTFW</sequence>
<feature type="transmembrane region" description="Helical" evidence="6">
    <location>
        <begin position="21"/>
        <end position="42"/>
    </location>
</feature>
<comment type="subcellular location">
    <subcellularLocation>
        <location evidence="1">Membrane</location>
        <topology evidence="1">Multi-pass membrane protein</topology>
    </subcellularLocation>
</comment>
<keyword evidence="4 6" id="KW-1133">Transmembrane helix</keyword>
<feature type="transmembrane region" description="Helical" evidence="6">
    <location>
        <begin position="139"/>
        <end position="172"/>
    </location>
</feature>
<keyword evidence="5 6" id="KW-0472">Membrane</keyword>
<evidence type="ECO:0000256" key="5">
    <source>
        <dbReference type="ARBA" id="ARBA00023136"/>
    </source>
</evidence>
<gene>
    <name evidence="7" type="ORF">SADO_08992</name>
</gene>
<evidence type="ECO:0000256" key="1">
    <source>
        <dbReference type="ARBA" id="ARBA00004141"/>
    </source>
</evidence>
<keyword evidence="3 6" id="KW-0812">Transmembrane</keyword>
<evidence type="ECO:0000256" key="6">
    <source>
        <dbReference type="SAM" id="Phobius"/>
    </source>
</evidence>
<evidence type="ECO:0000313" key="8">
    <source>
        <dbReference type="Proteomes" id="UP001460888"/>
    </source>
</evidence>
<feature type="transmembrane region" description="Helical" evidence="6">
    <location>
        <begin position="287"/>
        <end position="304"/>
    </location>
</feature>
<evidence type="ECO:0000313" key="7">
    <source>
        <dbReference type="EMBL" id="MES1929381.1"/>
    </source>
</evidence>
<protein>
    <submittedName>
        <fullName evidence="7">Anion transporter</fullName>
    </submittedName>
</protein>
<dbReference type="PANTHER" id="PTHR10283:SF82">
    <property type="entry name" value="SOLUTE CARRIER FAMILY 13 MEMBER 2"/>
    <property type="match status" value="1"/>
</dbReference>
<dbReference type="PANTHER" id="PTHR10283">
    <property type="entry name" value="SOLUTE CARRIER FAMILY 13 MEMBER"/>
    <property type="match status" value="1"/>
</dbReference>
<feature type="transmembrane region" description="Helical" evidence="6">
    <location>
        <begin position="101"/>
        <end position="119"/>
    </location>
</feature>
<keyword evidence="2" id="KW-0813">Transport</keyword>
<feature type="transmembrane region" description="Helical" evidence="6">
    <location>
        <begin position="420"/>
        <end position="448"/>
    </location>
</feature>
<feature type="transmembrane region" description="Helical" evidence="6">
    <location>
        <begin position="192"/>
        <end position="210"/>
    </location>
</feature>
<keyword evidence="8" id="KW-1185">Reference proteome</keyword>
<evidence type="ECO:0000256" key="3">
    <source>
        <dbReference type="ARBA" id="ARBA00022692"/>
    </source>
</evidence>
<dbReference type="PROSITE" id="PS01271">
    <property type="entry name" value="NA_SULFATE"/>
    <property type="match status" value="1"/>
</dbReference>
<dbReference type="Pfam" id="PF00939">
    <property type="entry name" value="Na_sulph_symp"/>
    <property type="match status" value="1"/>
</dbReference>
<proteinExistence type="predicted"/>
<feature type="transmembrane region" description="Helical" evidence="6">
    <location>
        <begin position="231"/>
        <end position="253"/>
    </location>
</feature>
<reference evidence="7 8" key="1">
    <citation type="submission" date="2013-03" db="EMBL/GenBank/DDBJ databases">
        <title>Salinisphaera dokdonensis CL-ES53 Genome Sequencing.</title>
        <authorList>
            <person name="Li C."/>
            <person name="Lai Q."/>
            <person name="Shao Z."/>
        </authorList>
    </citation>
    <scope>NUCLEOTIDE SEQUENCE [LARGE SCALE GENOMIC DNA]</scope>
    <source>
        <strain evidence="7 8">CL-ES53</strain>
    </source>
</reference>
<feature type="transmembrane region" description="Helical" evidence="6">
    <location>
        <begin position="311"/>
        <end position="329"/>
    </location>
</feature>
<feature type="transmembrane region" description="Helical" evidence="6">
    <location>
        <begin position="469"/>
        <end position="489"/>
    </location>
</feature>
<dbReference type="InterPro" id="IPR031312">
    <property type="entry name" value="Na/sul_symport_CS"/>
</dbReference>
<evidence type="ECO:0000256" key="2">
    <source>
        <dbReference type="ARBA" id="ARBA00022448"/>
    </source>
</evidence>
<feature type="transmembrane region" description="Helical" evidence="6">
    <location>
        <begin position="380"/>
        <end position="400"/>
    </location>
</feature>